<gene>
    <name evidence="5" type="primary">floA</name>
    <name evidence="7" type="ordered locus">SNE_A10910</name>
</gene>
<evidence type="ECO:0000256" key="3">
    <source>
        <dbReference type="ARBA" id="ARBA00022989"/>
    </source>
</evidence>
<feature type="compositionally biased region" description="Acidic residues" evidence="6">
    <location>
        <begin position="333"/>
        <end position="346"/>
    </location>
</feature>
<dbReference type="GO" id="GO:0045121">
    <property type="term" value="C:membrane raft"/>
    <property type="evidence" value="ECO:0007669"/>
    <property type="project" value="UniProtKB-SubCell"/>
</dbReference>
<dbReference type="OrthoDB" id="9808365at2"/>
<dbReference type="STRING" id="331113.SNE_A10910"/>
<comment type="subunit">
    <text evidence="5">Homooligomerizes.</text>
</comment>
<keyword evidence="1 5" id="KW-1003">Cell membrane</keyword>
<dbReference type="AlphaFoldDB" id="F8L856"/>
<name>F8L856_SIMNZ</name>
<accession>F8L856</accession>
<keyword evidence="3 5" id="KW-1133">Transmembrane helix</keyword>
<keyword evidence="4 5" id="KW-0472">Membrane</keyword>
<evidence type="ECO:0000313" key="8">
    <source>
        <dbReference type="Proteomes" id="UP000000496"/>
    </source>
</evidence>
<feature type="transmembrane region" description="Helical" evidence="5">
    <location>
        <begin position="7"/>
        <end position="29"/>
    </location>
</feature>
<keyword evidence="2 5" id="KW-0812">Transmembrane</keyword>
<dbReference type="GO" id="GO:0005886">
    <property type="term" value="C:plasma membrane"/>
    <property type="evidence" value="ECO:0007669"/>
    <property type="project" value="UniProtKB-SubCell"/>
</dbReference>
<proteinExistence type="inferred from homology"/>
<evidence type="ECO:0000313" key="7">
    <source>
        <dbReference type="EMBL" id="CCB88968.1"/>
    </source>
</evidence>
<evidence type="ECO:0000256" key="6">
    <source>
        <dbReference type="SAM" id="MobiDB-lite"/>
    </source>
</evidence>
<keyword evidence="8" id="KW-1185">Reference proteome</keyword>
<dbReference type="InterPro" id="IPR022853">
    <property type="entry name" value="FloA"/>
</dbReference>
<protein>
    <recommendedName>
        <fullName evidence="5">Flotillin-like protein FloA</fullName>
    </recommendedName>
</protein>
<sequence length="346" mass="37613">MIGETGLSIGIYVLIFVFALIFLIFFFIIAKYVKLWFQAFVSGTPINLFNIVGMSLRKIPPQIIVNARINSYKAGLKGISVADLETHYLAGGRVLEVVRAMIAADKANIPLDWRQATAIDLAGRDILDAVRTSVNPKVIDCPTSDPSMYITAVAKDGVQLLCRARVTVRTNIKQLVGGATEETVIARVGEGIVNAIGASQTHADVLEAPQLITQLVLDKGLDAQTAFEILSIDIADISVGENIGAKLRADRAESDKRIAQAKAEERRAMAVAAEQENIAKVTNMRSLVVEAEAQIPKAIAAAFQSGNLGILDYYRMKNIQSDTRMRNSLAGDERDEEDGGQDDLKR</sequence>
<dbReference type="HAMAP" id="MF_01562">
    <property type="entry name" value="FloA"/>
    <property type="match status" value="1"/>
</dbReference>
<dbReference type="Proteomes" id="UP000000496">
    <property type="component" value="Chromosome gsn.131"/>
</dbReference>
<comment type="similarity">
    <text evidence="5">Belongs to the flotillin-like FloA family.</text>
</comment>
<dbReference type="eggNOG" id="COG4864">
    <property type="taxonomic scope" value="Bacteria"/>
</dbReference>
<evidence type="ECO:0000256" key="4">
    <source>
        <dbReference type="ARBA" id="ARBA00023136"/>
    </source>
</evidence>
<evidence type="ECO:0000256" key="1">
    <source>
        <dbReference type="ARBA" id="ARBA00022475"/>
    </source>
</evidence>
<feature type="region of interest" description="Disordered" evidence="6">
    <location>
        <begin position="325"/>
        <end position="346"/>
    </location>
</feature>
<dbReference type="KEGG" id="sng:SNE_A10910"/>
<organism evidence="7 8">
    <name type="scientific">Simkania negevensis (strain ATCC VR-1471 / DSM 27360 / Z)</name>
    <dbReference type="NCBI Taxonomy" id="331113"/>
    <lineage>
        <taxon>Bacteria</taxon>
        <taxon>Pseudomonadati</taxon>
        <taxon>Chlamydiota</taxon>
        <taxon>Chlamydiia</taxon>
        <taxon>Parachlamydiales</taxon>
        <taxon>Simkaniaceae</taxon>
        <taxon>Simkania</taxon>
    </lineage>
</organism>
<reference key="1">
    <citation type="journal article" date="2011" name="Mol. Biol. Evol.">
        <title>Unity in variety -- the pan-genome of the Chlamydiae.</title>
        <authorList>
            <person name="Collingro A."/>
            <person name="Tischler P."/>
            <person name="Weinmaier T."/>
            <person name="Penz T."/>
            <person name="Heinz E."/>
            <person name="Brunham R.C."/>
            <person name="Read T.D."/>
            <person name="Bavoil P.M."/>
            <person name="Sachse K."/>
            <person name="Kahane S."/>
            <person name="Friedman M.G."/>
            <person name="Rattei T."/>
            <person name="Myers G.S.A."/>
            <person name="Horn M."/>
        </authorList>
    </citation>
    <scope>NUCLEOTIDE SEQUENCE</scope>
    <source>
        <strain>Z</strain>
    </source>
</reference>
<comment type="function">
    <text evidence="5">Found in functional membrane microdomains (FMM) that may be equivalent to eukaryotic membrane rafts FMMs are highly dynamic and increase in number as cells age. Flotillins are thought to be important factors in membrane fluidity.</text>
</comment>
<evidence type="ECO:0000256" key="2">
    <source>
        <dbReference type="ARBA" id="ARBA00022692"/>
    </source>
</evidence>
<evidence type="ECO:0000256" key="5">
    <source>
        <dbReference type="HAMAP-Rule" id="MF_01562"/>
    </source>
</evidence>
<comment type="caution">
    <text evidence="5">Lacks conserved residue(s) required for the propagation of feature annotation.</text>
</comment>
<dbReference type="EMBL" id="FR872582">
    <property type="protein sequence ID" value="CCB88968.1"/>
    <property type="molecule type" value="Genomic_DNA"/>
</dbReference>
<dbReference type="RefSeq" id="WP_013943435.1">
    <property type="nucleotide sequence ID" value="NC_015713.1"/>
</dbReference>
<dbReference type="HOGENOM" id="CLU_836378_0_0_0"/>
<comment type="subcellular location">
    <subcellularLocation>
        <location evidence="5">Cell membrane</location>
        <topology evidence="5">Single-pass membrane protein</topology>
    </subcellularLocation>
    <subcellularLocation>
        <location evidence="5">Membrane raft</location>
        <topology evidence="5">Single-pass membrane protein</topology>
    </subcellularLocation>
</comment>
<reference evidence="7 8" key="2">
    <citation type="journal article" date="2011" name="Mol. Biol. Evol.">
        <title>Unity in variety--the pan-genome of the Chlamydiae.</title>
        <authorList>
            <person name="Collingro A."/>
            <person name="Tischler P."/>
            <person name="Weinmaier T."/>
            <person name="Penz T."/>
            <person name="Heinz E."/>
            <person name="Brunham R.C."/>
            <person name="Read T.D."/>
            <person name="Bavoil P.M."/>
            <person name="Sachse K."/>
            <person name="Kahane S."/>
            <person name="Friedman M.G."/>
            <person name="Rattei T."/>
            <person name="Myers G.S."/>
            <person name="Horn M."/>
        </authorList>
    </citation>
    <scope>NUCLEOTIDE SEQUENCE [LARGE SCALE GENOMIC DNA]</scope>
    <source>
        <strain evidence="8">ATCC VR-1471 / Z</strain>
    </source>
</reference>
<dbReference type="NCBIfam" id="NF010186">
    <property type="entry name" value="PRK13665.1"/>
    <property type="match status" value="1"/>
</dbReference>
<dbReference type="Pfam" id="PF12127">
    <property type="entry name" value="FloA"/>
    <property type="match status" value="1"/>
</dbReference>